<dbReference type="PANTHER" id="PTHR43877">
    <property type="entry name" value="AMINOALKYLPHOSPHONATE N-ACETYLTRANSFERASE-RELATED-RELATED"/>
    <property type="match status" value="1"/>
</dbReference>
<dbReference type="EMBL" id="JAAEDI010000002">
    <property type="protein sequence ID" value="MBR0648406.1"/>
    <property type="molecule type" value="Genomic_DNA"/>
</dbReference>
<keyword evidence="2" id="KW-0012">Acyltransferase</keyword>
<keyword evidence="1" id="KW-0808">Transferase</keyword>
<gene>
    <name evidence="4" type="ORF">GXW78_01910</name>
</gene>
<protein>
    <submittedName>
        <fullName evidence="4">GNAT family N-acetyltransferase</fullName>
    </submittedName>
</protein>
<reference evidence="5" key="1">
    <citation type="journal article" date="2021" name="Syst. Appl. Microbiol.">
        <title>Roseomonas hellenica sp. nov., isolated from roots of wild-growing Alkanna tinctoria.</title>
        <authorList>
            <person name="Rat A."/>
            <person name="Naranjo H.D."/>
            <person name="Lebbe L."/>
            <person name="Cnockaert M."/>
            <person name="Krigas N."/>
            <person name="Grigoriadou K."/>
            <person name="Maloupa E."/>
            <person name="Willems A."/>
        </authorList>
    </citation>
    <scope>NUCLEOTIDE SEQUENCE [LARGE SCALE GENOMIC DNA]</scope>
    <source>
        <strain evidence="5">LMG 31159</strain>
    </source>
</reference>
<dbReference type="Pfam" id="PF00583">
    <property type="entry name" value="Acetyltransf_1"/>
    <property type="match status" value="1"/>
</dbReference>
<evidence type="ECO:0000256" key="1">
    <source>
        <dbReference type="ARBA" id="ARBA00022679"/>
    </source>
</evidence>
<evidence type="ECO:0000313" key="4">
    <source>
        <dbReference type="EMBL" id="MBR0648406.1"/>
    </source>
</evidence>
<feature type="domain" description="N-acetyltransferase" evidence="3">
    <location>
        <begin position="1"/>
        <end position="122"/>
    </location>
</feature>
<dbReference type="Proteomes" id="UP000698752">
    <property type="component" value="Unassembled WGS sequence"/>
</dbReference>
<evidence type="ECO:0000313" key="5">
    <source>
        <dbReference type="Proteomes" id="UP000698752"/>
    </source>
</evidence>
<comment type="caution">
    <text evidence="4">The sequence shown here is derived from an EMBL/GenBank/DDBJ whole genome shotgun (WGS) entry which is preliminary data.</text>
</comment>
<dbReference type="CDD" id="cd04301">
    <property type="entry name" value="NAT_SF"/>
    <property type="match status" value="1"/>
</dbReference>
<dbReference type="Gene3D" id="3.40.630.30">
    <property type="match status" value="1"/>
</dbReference>
<organism evidence="4 5">
    <name type="scientific">Neoroseomonas terrae</name>
    <dbReference type="NCBI Taxonomy" id="424799"/>
    <lineage>
        <taxon>Bacteria</taxon>
        <taxon>Pseudomonadati</taxon>
        <taxon>Pseudomonadota</taxon>
        <taxon>Alphaproteobacteria</taxon>
        <taxon>Acetobacterales</taxon>
        <taxon>Acetobacteraceae</taxon>
        <taxon>Neoroseomonas</taxon>
    </lineage>
</organism>
<keyword evidence="5" id="KW-1185">Reference proteome</keyword>
<dbReference type="PROSITE" id="PS51186">
    <property type="entry name" value="GNAT"/>
    <property type="match status" value="1"/>
</dbReference>
<dbReference type="RefSeq" id="WP_211865575.1">
    <property type="nucleotide sequence ID" value="NZ_JAAEDI010000002.1"/>
</dbReference>
<dbReference type="InterPro" id="IPR000182">
    <property type="entry name" value="GNAT_dom"/>
</dbReference>
<dbReference type="InterPro" id="IPR016181">
    <property type="entry name" value="Acyl_CoA_acyltransferase"/>
</dbReference>
<evidence type="ECO:0000256" key="2">
    <source>
        <dbReference type="ARBA" id="ARBA00023315"/>
    </source>
</evidence>
<accession>A0ABS5EBM3</accession>
<evidence type="ECO:0000259" key="3">
    <source>
        <dbReference type="PROSITE" id="PS51186"/>
    </source>
</evidence>
<dbReference type="InterPro" id="IPR050832">
    <property type="entry name" value="Bact_Acetyltransf"/>
</dbReference>
<dbReference type="SUPFAM" id="SSF55729">
    <property type="entry name" value="Acyl-CoA N-acyltransferases (Nat)"/>
    <property type="match status" value="1"/>
</dbReference>
<proteinExistence type="predicted"/>
<sequence>MDRWRAQAIALLLELPGHFALLATAGDDPLGFGMGRVAADQAEVLTLAVRPSAQRGGVGRLLMQAITEEAAGRGATELFLEVAESNVAARCLYVSLGAIPAGRRRAYYPDGGDALVLRLPLIRPGAEGAG</sequence>
<name>A0ABS5EBM3_9PROT</name>